<evidence type="ECO:0000256" key="1">
    <source>
        <dbReference type="ARBA" id="ARBA00004123"/>
    </source>
</evidence>
<dbReference type="InterPro" id="IPR002999">
    <property type="entry name" value="Tudor"/>
</dbReference>
<dbReference type="GO" id="GO:0007064">
    <property type="term" value="P:mitotic sister chromatid cohesion"/>
    <property type="evidence" value="ECO:0007669"/>
    <property type="project" value="InterPro"/>
</dbReference>
<dbReference type="GO" id="GO:0006281">
    <property type="term" value="P:DNA repair"/>
    <property type="evidence" value="ECO:0007669"/>
    <property type="project" value="TreeGrafter"/>
</dbReference>
<dbReference type="Gene3D" id="2.30.30.140">
    <property type="match status" value="2"/>
</dbReference>
<dbReference type="Proteomes" id="UP001295423">
    <property type="component" value="Unassembled WGS sequence"/>
</dbReference>
<gene>
    <name evidence="4" type="ORF">CYCCA115_LOCUS589</name>
</gene>
<reference evidence="4" key="1">
    <citation type="submission" date="2023-08" db="EMBL/GenBank/DDBJ databases">
        <authorList>
            <person name="Audoor S."/>
            <person name="Bilcke G."/>
        </authorList>
    </citation>
    <scope>NUCLEOTIDE SEQUENCE</scope>
</reference>
<comment type="subcellular location">
    <subcellularLocation>
        <location evidence="1">Nucleus</location>
    </subcellularLocation>
</comment>
<feature type="domain" description="Tudor" evidence="3">
    <location>
        <begin position="11"/>
        <end position="69"/>
    </location>
</feature>
<dbReference type="CDD" id="cd04508">
    <property type="entry name" value="Tudor_SF"/>
    <property type="match status" value="1"/>
</dbReference>
<dbReference type="AlphaFoldDB" id="A0AAD2CBP6"/>
<evidence type="ECO:0000256" key="2">
    <source>
        <dbReference type="ARBA" id="ARBA00023242"/>
    </source>
</evidence>
<sequence length="318" mass="36725">MSSCGGGTTNTILEIGTRISCFWPDDEQWYKGTVAKQLDGDRFWIKYDDGDEEEINIKKDKWKTSNHPEEEEIKANDGRMERSKQARIDKLELGSRIAVYFPHEEEYYAGTITEIKVTPKCSSPHRINYDDGDEELTDLRQRKFKLITKKSGLLKVGSRVAICNRIRKKNDHATVVKIEPERAKPHKVKYDKEGRGEEWLNLHVHSFLNMPVEWDEKKRKEELEDLERPCKTCRRQAQLQSNKEAEAVVCQENKKGHRKIDQLCLKTGRVIATFDTISAAAKAVGVSKNRRISNCCNDRGFNKTAGGFGWRFSKEERT</sequence>
<dbReference type="Gene3D" id="1.10.10.10">
    <property type="entry name" value="Winged helix-like DNA-binding domain superfamily/Winged helix DNA-binding domain"/>
    <property type="match status" value="1"/>
</dbReference>
<dbReference type="CDD" id="cd20404">
    <property type="entry name" value="Tudor_Agenet_AtEML-like"/>
    <property type="match status" value="1"/>
</dbReference>
<feature type="domain" description="Tudor" evidence="3">
    <location>
        <begin position="89"/>
        <end position="151"/>
    </location>
</feature>
<comment type="caution">
    <text evidence="4">The sequence shown here is derived from an EMBL/GenBank/DDBJ whole genome shotgun (WGS) entry which is preliminary data.</text>
</comment>
<dbReference type="SUPFAM" id="SSF63748">
    <property type="entry name" value="Tudor/PWWP/MBT"/>
    <property type="match status" value="1"/>
</dbReference>
<dbReference type="EMBL" id="CAKOGP040000001">
    <property type="protein sequence ID" value="CAJ1911128.1"/>
    <property type="molecule type" value="Genomic_DNA"/>
</dbReference>
<proteinExistence type="predicted"/>
<accession>A0AAD2CBP6</accession>
<dbReference type="SMART" id="SM00333">
    <property type="entry name" value="TUDOR"/>
    <property type="match status" value="2"/>
</dbReference>
<organism evidence="4 5">
    <name type="scientific">Cylindrotheca closterium</name>
    <dbReference type="NCBI Taxonomy" id="2856"/>
    <lineage>
        <taxon>Eukaryota</taxon>
        <taxon>Sar</taxon>
        <taxon>Stramenopiles</taxon>
        <taxon>Ochrophyta</taxon>
        <taxon>Bacillariophyta</taxon>
        <taxon>Bacillariophyceae</taxon>
        <taxon>Bacillariophycidae</taxon>
        <taxon>Bacillariales</taxon>
        <taxon>Bacillariaceae</taxon>
        <taxon>Cylindrotheca</taxon>
    </lineage>
</organism>
<dbReference type="PANTHER" id="PTHR12663">
    <property type="entry name" value="ANDROGEN INDUCED INHIBITOR OF PROLIFERATION AS3 / PDS5-RELATED"/>
    <property type="match status" value="1"/>
</dbReference>
<protein>
    <recommendedName>
        <fullName evidence="3">Tudor domain-containing protein</fullName>
    </recommendedName>
</protein>
<evidence type="ECO:0000259" key="3">
    <source>
        <dbReference type="SMART" id="SM00333"/>
    </source>
</evidence>
<dbReference type="InterPro" id="IPR036388">
    <property type="entry name" value="WH-like_DNA-bd_sf"/>
</dbReference>
<dbReference type="InterPro" id="IPR039776">
    <property type="entry name" value="Pds5"/>
</dbReference>
<keyword evidence="5" id="KW-1185">Reference proteome</keyword>
<dbReference type="GO" id="GO:0005634">
    <property type="term" value="C:nucleus"/>
    <property type="evidence" value="ECO:0007669"/>
    <property type="project" value="UniProtKB-SubCell"/>
</dbReference>
<keyword evidence="2" id="KW-0539">Nucleus</keyword>
<evidence type="ECO:0000313" key="5">
    <source>
        <dbReference type="Proteomes" id="UP001295423"/>
    </source>
</evidence>
<name>A0AAD2CBP6_9STRA</name>
<evidence type="ECO:0000313" key="4">
    <source>
        <dbReference type="EMBL" id="CAJ1911128.1"/>
    </source>
</evidence>
<dbReference type="GO" id="GO:0000785">
    <property type="term" value="C:chromatin"/>
    <property type="evidence" value="ECO:0007669"/>
    <property type="project" value="TreeGrafter"/>
</dbReference>
<dbReference type="PANTHER" id="PTHR12663:SF0">
    <property type="entry name" value="PRECOCIOUS DISSOCIATION OF SISTERS 5, ISOFORM A"/>
    <property type="match status" value="1"/>
</dbReference>